<name>A0A075ICY9_9ARCH</name>
<dbReference type="PROSITE" id="PS50889">
    <property type="entry name" value="S4"/>
    <property type="match status" value="1"/>
</dbReference>
<dbReference type="Pfam" id="PF08071">
    <property type="entry name" value="RS4NT"/>
    <property type="match status" value="1"/>
</dbReference>
<feature type="domain" description="Small ribosomal subunit protein eS4 N-terminal" evidence="9">
    <location>
        <begin position="6"/>
        <end position="39"/>
    </location>
</feature>
<dbReference type="GO" id="GO:0003735">
    <property type="term" value="F:structural constituent of ribosome"/>
    <property type="evidence" value="ECO:0007669"/>
    <property type="project" value="InterPro"/>
</dbReference>
<dbReference type="SUPFAM" id="SSF55174">
    <property type="entry name" value="Alpha-L RNA-binding motif"/>
    <property type="match status" value="1"/>
</dbReference>
<dbReference type="InterPro" id="IPR014722">
    <property type="entry name" value="Rib_uL2_dom2"/>
</dbReference>
<dbReference type="GO" id="GO:0006412">
    <property type="term" value="P:translation"/>
    <property type="evidence" value="ECO:0007669"/>
    <property type="project" value="UniProtKB-UniRule"/>
</dbReference>
<dbReference type="PANTHER" id="PTHR11581">
    <property type="entry name" value="30S/40S RIBOSOMAL PROTEIN S4"/>
    <property type="match status" value="1"/>
</dbReference>
<keyword evidence="5 7" id="KW-0687">Ribonucleoprotein</keyword>
<dbReference type="AlphaFoldDB" id="A0A075ICY9"/>
<dbReference type="GO" id="GO:0022627">
    <property type="term" value="C:cytosolic small ribosomal subunit"/>
    <property type="evidence" value="ECO:0007669"/>
    <property type="project" value="TreeGrafter"/>
</dbReference>
<evidence type="ECO:0000256" key="6">
    <source>
        <dbReference type="ARBA" id="ARBA00035272"/>
    </source>
</evidence>
<dbReference type="Gene3D" id="3.10.290.10">
    <property type="entry name" value="RNA-binding S4 domain"/>
    <property type="match status" value="1"/>
</dbReference>
<keyword evidence="2" id="KW-0699">rRNA-binding</keyword>
<dbReference type="InterPro" id="IPR036986">
    <property type="entry name" value="S4_RNA-bd_sf"/>
</dbReference>
<dbReference type="NCBIfam" id="NF003312">
    <property type="entry name" value="PRK04313.1"/>
    <property type="match status" value="1"/>
</dbReference>
<gene>
    <name evidence="10" type="primary">RP-S4e</name>
    <name evidence="10" type="synonym">RPS4</name>
    <name evidence="7" type="synonym">rps4e</name>
</gene>
<dbReference type="Gene3D" id="2.30.30.30">
    <property type="match status" value="1"/>
</dbReference>
<reference evidence="10" key="1">
    <citation type="journal article" date="2014" name="Genome Biol. Evol.">
        <title>Pangenome evidence for extensive interdomain horizontal transfer affecting lineage core and shell genes in uncultured planktonic thaumarchaeota and euryarchaeota.</title>
        <authorList>
            <person name="Deschamps P."/>
            <person name="Zivanovic Y."/>
            <person name="Moreira D."/>
            <person name="Rodriguez-Valera F."/>
            <person name="Lopez-Garcia P."/>
        </authorList>
    </citation>
    <scope>NUCLEOTIDE SEQUENCE</scope>
</reference>
<evidence type="ECO:0000259" key="9">
    <source>
        <dbReference type="Pfam" id="PF08071"/>
    </source>
</evidence>
<evidence type="ECO:0000256" key="5">
    <source>
        <dbReference type="ARBA" id="ARBA00023274"/>
    </source>
</evidence>
<dbReference type="InterPro" id="IPR000876">
    <property type="entry name" value="Ribosomal_eS4"/>
</dbReference>
<evidence type="ECO:0000256" key="7">
    <source>
        <dbReference type="HAMAP-Rule" id="MF_00485"/>
    </source>
</evidence>
<keyword evidence="3 7" id="KW-0694">RNA-binding</keyword>
<dbReference type="InterPro" id="IPR013843">
    <property type="entry name" value="Ribosomal_eS4_N"/>
</dbReference>
<feature type="domain" description="Small ribosomal subunit protein eS4 central region" evidence="8">
    <location>
        <begin position="98"/>
        <end position="169"/>
    </location>
</feature>
<dbReference type="EMBL" id="KF901245">
    <property type="protein sequence ID" value="AIF23953.1"/>
    <property type="molecule type" value="Genomic_DNA"/>
</dbReference>
<keyword evidence="4 7" id="KW-0689">Ribosomal protein</keyword>
<evidence type="ECO:0000259" key="8">
    <source>
        <dbReference type="Pfam" id="PF00900"/>
    </source>
</evidence>
<evidence type="ECO:0000256" key="2">
    <source>
        <dbReference type="ARBA" id="ARBA00022730"/>
    </source>
</evidence>
<protein>
    <recommendedName>
        <fullName evidence="6 7">Small ribosomal subunit protein eS4</fullName>
    </recommendedName>
</protein>
<sequence>MGTIAGSKKLKRQMAPLFWGINRKNKRFAITVKPGSHSKNRSIPTALLLRDVLKVVTTLREAKSVIYNGKVNVDGVIRKSLHHSIGLMDVIELQGISDIYRLVPTHGHILQPIKIDSSEKSKKIVKVTSKTTTKGKKTQLGFHDGRTIIADNNVNVGDSCLIQIPEQKILDVIKLEKDSLVIVTRGANTGQIGHLNNINEATFTLPKRINLTVDKKKFEMPSDLVIAIGKEKPVIQVR</sequence>
<evidence type="ECO:0000256" key="4">
    <source>
        <dbReference type="ARBA" id="ARBA00022980"/>
    </source>
</evidence>
<comment type="similarity">
    <text evidence="1 7">Belongs to the eukaryotic ribosomal protein eS4 family.</text>
</comment>
<evidence type="ECO:0000313" key="10">
    <source>
        <dbReference type="EMBL" id="AIF23953.1"/>
    </source>
</evidence>
<evidence type="ECO:0000256" key="3">
    <source>
        <dbReference type="ARBA" id="ARBA00022884"/>
    </source>
</evidence>
<dbReference type="InterPro" id="IPR013845">
    <property type="entry name" value="Ribosomal_eS4_central_region"/>
</dbReference>
<organism evidence="10">
    <name type="scientific">uncultured marine thaumarchaeote SAT1000_22_C02</name>
    <dbReference type="NCBI Taxonomy" id="1456394"/>
    <lineage>
        <taxon>Archaea</taxon>
        <taxon>Nitrososphaerota</taxon>
        <taxon>environmental samples</taxon>
    </lineage>
</organism>
<dbReference type="InterPro" id="IPR038237">
    <property type="entry name" value="Ribosomal_eS4_central_sf"/>
</dbReference>
<dbReference type="PANTHER" id="PTHR11581:SF0">
    <property type="entry name" value="SMALL RIBOSOMAL SUBUNIT PROTEIN ES4"/>
    <property type="match status" value="1"/>
</dbReference>
<accession>A0A075ICY9</accession>
<dbReference type="GO" id="GO:0019843">
    <property type="term" value="F:rRNA binding"/>
    <property type="evidence" value="ECO:0007669"/>
    <property type="project" value="UniProtKB-KW"/>
</dbReference>
<dbReference type="Gene3D" id="2.40.50.740">
    <property type="match status" value="1"/>
</dbReference>
<proteinExistence type="inferred from homology"/>
<dbReference type="Pfam" id="PF00900">
    <property type="entry name" value="Ribosomal_S4e"/>
    <property type="match status" value="1"/>
</dbReference>
<dbReference type="HAMAP" id="MF_00485">
    <property type="entry name" value="Ribosomal_eS4"/>
    <property type="match status" value="1"/>
</dbReference>
<evidence type="ECO:0000256" key="1">
    <source>
        <dbReference type="ARBA" id="ARBA00007500"/>
    </source>
</evidence>